<accession>A2SVS3</accession>
<feature type="disulfide bond" evidence="20">
    <location>
        <begin position="181"/>
        <end position="190"/>
    </location>
</feature>
<evidence type="ECO:0000259" key="25">
    <source>
        <dbReference type="PROSITE" id="PS51051"/>
    </source>
</evidence>
<feature type="disulfide bond" evidence="19">
    <location>
        <begin position="394"/>
        <end position="403"/>
    </location>
</feature>
<dbReference type="GO" id="GO:0007219">
    <property type="term" value="P:Notch signaling pathway"/>
    <property type="evidence" value="ECO:0007669"/>
    <property type="project" value="InterPro"/>
</dbReference>
<feature type="disulfide bond" evidence="19">
    <location>
        <begin position="432"/>
        <end position="441"/>
    </location>
</feature>
<feature type="domain" description="EGF-like" evidence="24">
    <location>
        <begin position="368"/>
        <end position="404"/>
    </location>
</feature>
<evidence type="ECO:0000313" key="26">
    <source>
        <dbReference type="EMBL" id="ABD16193.1"/>
    </source>
</evidence>
<keyword evidence="18" id="KW-0325">Glycoprotein</keyword>
<feature type="disulfide bond" evidence="19">
    <location>
        <begin position="318"/>
        <end position="327"/>
    </location>
</feature>
<dbReference type="FunFam" id="2.10.25.140:FF:000001">
    <property type="entry name" value="Delta-like protein"/>
    <property type="match status" value="1"/>
</dbReference>
<proteinExistence type="evidence at transcript level"/>
<feature type="signal peptide" evidence="23">
    <location>
        <begin position="1"/>
        <end position="23"/>
    </location>
</feature>
<evidence type="ECO:0000256" key="11">
    <source>
        <dbReference type="ARBA" id="ARBA00022729"/>
    </source>
</evidence>
<dbReference type="PROSITE" id="PS01186">
    <property type="entry name" value="EGF_2"/>
    <property type="match status" value="7"/>
</dbReference>
<dbReference type="GO" id="GO:0008593">
    <property type="term" value="P:regulation of Notch signaling pathway"/>
    <property type="evidence" value="ECO:0007669"/>
    <property type="project" value="UniProtKB-ARBA"/>
</dbReference>
<feature type="domain" description="EGF-like" evidence="24">
    <location>
        <begin position="444"/>
        <end position="480"/>
    </location>
</feature>
<evidence type="ECO:0000256" key="20">
    <source>
        <dbReference type="PROSITE-ProRule" id="PRU00377"/>
    </source>
</evidence>
<dbReference type="GO" id="GO:0005737">
    <property type="term" value="C:cytoplasm"/>
    <property type="evidence" value="ECO:0007669"/>
    <property type="project" value="UniProtKB-SubCell"/>
</dbReference>
<dbReference type="GO" id="GO:0051093">
    <property type="term" value="P:negative regulation of developmental process"/>
    <property type="evidence" value="ECO:0007669"/>
    <property type="project" value="UniProtKB-ARBA"/>
</dbReference>
<evidence type="ECO:0000256" key="19">
    <source>
        <dbReference type="PROSITE-ProRule" id="PRU00076"/>
    </source>
</evidence>
<name>A2SVS3_EUPSC</name>
<dbReference type="FunFam" id="2.10.25.10:FF:000117">
    <property type="entry name" value="Delta-like protein"/>
    <property type="match status" value="1"/>
</dbReference>
<dbReference type="FunFam" id="2.10.25.10:FF:000031">
    <property type="entry name" value="neurogenic locus notch homolog protein 3"/>
    <property type="match status" value="1"/>
</dbReference>
<evidence type="ECO:0000256" key="12">
    <source>
        <dbReference type="ARBA" id="ARBA00022737"/>
    </source>
</evidence>
<dbReference type="SUPFAM" id="SSF57184">
    <property type="entry name" value="Growth factor receptor domain"/>
    <property type="match status" value="1"/>
</dbReference>
<keyword evidence="6" id="KW-0963">Cytoplasm</keyword>
<feature type="disulfide bond" evidence="19">
    <location>
        <begin position="508"/>
        <end position="517"/>
    </location>
</feature>
<feature type="disulfide bond" evidence="19">
    <location>
        <begin position="545"/>
        <end position="554"/>
    </location>
</feature>
<evidence type="ECO:0000256" key="1">
    <source>
        <dbReference type="ARBA" id="ARBA00004247"/>
    </source>
</evidence>
<sequence>MRLRIAAVYPILWMLIILKQVSGSGVFQLRLKSFRNTQGLLANGNCCGQLRDGRCASSSPCTTFFRICLTHFMADITPNPKCSFATRYTPVLGNNSIDFSKNIHNFTNPMLLPFEFSWPGTFSLIIEAWNDKTRHGPSSGSSHELIMRRAVQGSLSVGVEWVDFNYTSNQTELEYSYRAVCNEHYYGSQCTTICRPRDDQFGHYTCNNNGSMKCLPGWKGHYCQEPVCLPGCHTTQGYCDNPNECKCRLGWKGQYCDECIPHPSCREGTCNKSWECNCIEGWGGLLCNQDLNYCTHHNPCKNAGTCTNTGQGSYTCSCPDGFNGTNCEIEVDNCQHQPCLNHGTCEDTGTGFQCRCAKGYSGKRCGIQAISCDGNPCRNNGKCSNVHGSYLCECQPGFSGANCELEINECLSSPCKNDGRCVDEVNGFRCVCTPGFNGQTCEENVNDCSKNPCLNGGTCTDKVNDFVCRCVPGYVGTLCEVAVNDCEIRPCANGGTCQDRINDFACICALGFTGKDCTTNIDDCAPDPCKYGKCKDLVAGYLCVCDPGYTGHNCDRKEGFTTPRQNKTTTTTSPMAVPNHSNGLKKEKKSLSVVHLGLIICLGAGIPLILIIIAVIVILFRHRQHYFRENMQKEGEQNKINSKCIETDIFTTIPSASASDKITKDELECSNRFNPGQIYDKSAKILKTHKNKIKKKIIKLQ</sequence>
<dbReference type="CDD" id="cd00054">
    <property type="entry name" value="EGF_CA"/>
    <property type="match status" value="7"/>
</dbReference>
<dbReference type="InterPro" id="IPR018097">
    <property type="entry name" value="EGF_Ca-bd_CS"/>
</dbReference>
<reference evidence="26" key="1">
    <citation type="submission" date="2006-01" db="EMBL/GenBank/DDBJ databases">
        <title>Cloning of Euprymna scolopes Delta.</title>
        <authorList>
            <person name="Farfan C."/>
            <person name="Callaerts P."/>
            <person name="de Couet H.G."/>
        </authorList>
    </citation>
    <scope>NUCLEOTIDE SEQUENCE</scope>
</reference>
<keyword evidence="12 21" id="KW-0677">Repeat</keyword>
<keyword evidence="7" id="KW-0964">Secreted</keyword>
<dbReference type="InterPro" id="IPR001881">
    <property type="entry name" value="EGF-like_Ca-bd_dom"/>
</dbReference>
<keyword evidence="11 21" id="KW-0732">Signal</keyword>
<evidence type="ECO:0000256" key="5">
    <source>
        <dbReference type="ARBA" id="ARBA00022475"/>
    </source>
</evidence>
<dbReference type="GO" id="GO:0048592">
    <property type="term" value="P:eye morphogenesis"/>
    <property type="evidence" value="ECO:0007669"/>
    <property type="project" value="UniProtKB-ARBA"/>
</dbReference>
<feature type="domain" description="EGF-like" evidence="24">
    <location>
        <begin position="330"/>
        <end position="366"/>
    </location>
</feature>
<dbReference type="GO" id="GO:0060255">
    <property type="term" value="P:regulation of macromolecule metabolic process"/>
    <property type="evidence" value="ECO:0007669"/>
    <property type="project" value="UniProtKB-ARBA"/>
</dbReference>
<dbReference type="PANTHER" id="PTHR24033">
    <property type="entry name" value="EGF-LIKE DOMAIN-CONTAINING PROTEIN"/>
    <property type="match status" value="1"/>
</dbReference>
<dbReference type="GO" id="GO:0051241">
    <property type="term" value="P:negative regulation of multicellular organismal process"/>
    <property type="evidence" value="ECO:0007669"/>
    <property type="project" value="UniProtKB-ARBA"/>
</dbReference>
<evidence type="ECO:0000256" key="17">
    <source>
        <dbReference type="ARBA" id="ARBA00023157"/>
    </source>
</evidence>
<dbReference type="Gene3D" id="2.10.25.10">
    <property type="entry name" value="Laminin"/>
    <property type="match status" value="8"/>
</dbReference>
<dbReference type="Gene3D" id="2.60.40.3510">
    <property type="match status" value="1"/>
</dbReference>
<dbReference type="GO" id="GO:0009967">
    <property type="term" value="P:positive regulation of signal transduction"/>
    <property type="evidence" value="ECO:0007669"/>
    <property type="project" value="UniProtKB-ARBA"/>
</dbReference>
<evidence type="ECO:0000256" key="16">
    <source>
        <dbReference type="ARBA" id="ARBA00023136"/>
    </source>
</evidence>
<feature type="transmembrane region" description="Helical" evidence="22">
    <location>
        <begin position="596"/>
        <end position="620"/>
    </location>
</feature>
<dbReference type="SMART" id="SM00179">
    <property type="entry name" value="EGF_CA"/>
    <property type="match status" value="7"/>
</dbReference>
<keyword evidence="9" id="KW-0597">Phosphoprotein</keyword>
<keyword evidence="14" id="KW-0106">Calcium</keyword>
<dbReference type="InterPro" id="IPR051830">
    <property type="entry name" value="NOTCH_homolog"/>
</dbReference>
<dbReference type="FunFam" id="2.10.25.10:FF:000064">
    <property type="entry name" value="Delta-like protein"/>
    <property type="match status" value="1"/>
</dbReference>
<dbReference type="FunFam" id="2.10.25.10:FF:000425">
    <property type="entry name" value="Eyes shut homolog"/>
    <property type="match status" value="1"/>
</dbReference>
<evidence type="ECO:0000256" key="10">
    <source>
        <dbReference type="ARBA" id="ARBA00022692"/>
    </source>
</evidence>
<dbReference type="InterPro" id="IPR011651">
    <property type="entry name" value="Notch_ligand_N"/>
</dbReference>
<keyword evidence="15 21" id="KW-1133">Transmembrane helix</keyword>
<dbReference type="GO" id="GO:0005576">
    <property type="term" value="C:extracellular region"/>
    <property type="evidence" value="ECO:0007669"/>
    <property type="project" value="UniProtKB-SubCell"/>
</dbReference>
<dbReference type="SUPFAM" id="SSF57196">
    <property type="entry name" value="EGF/Laminin"/>
    <property type="match status" value="4"/>
</dbReference>
<dbReference type="FunFam" id="2.10.25.10:FF:000230">
    <property type="entry name" value="Delta-like protein"/>
    <property type="match status" value="2"/>
</dbReference>
<feature type="disulfide bond" evidence="19">
    <location>
        <begin position="356"/>
        <end position="365"/>
    </location>
</feature>
<feature type="domain" description="EGF-like" evidence="24">
    <location>
        <begin position="406"/>
        <end position="442"/>
    </location>
</feature>
<dbReference type="GO" id="GO:0042063">
    <property type="term" value="P:gliogenesis"/>
    <property type="evidence" value="ECO:0007669"/>
    <property type="project" value="UniProtKB-ARBA"/>
</dbReference>
<keyword evidence="17 19" id="KW-1015">Disulfide bond</keyword>
<evidence type="ECO:0000256" key="8">
    <source>
        <dbReference type="ARBA" id="ARBA00022536"/>
    </source>
</evidence>
<feature type="domain" description="EGF-like" evidence="24">
    <location>
        <begin position="520"/>
        <end position="555"/>
    </location>
</feature>
<evidence type="ECO:0000256" key="9">
    <source>
        <dbReference type="ARBA" id="ARBA00022553"/>
    </source>
</evidence>
<dbReference type="PROSITE" id="PS51051">
    <property type="entry name" value="DSL"/>
    <property type="match status" value="1"/>
</dbReference>
<evidence type="ECO:0000256" key="22">
    <source>
        <dbReference type="SAM" id="Phobius"/>
    </source>
</evidence>
<keyword evidence="4 21" id="KW-0217">Developmental protein</keyword>
<comment type="caution">
    <text evidence="19">Lacks conserved residue(s) required for the propagation of feature annotation.</text>
</comment>
<evidence type="ECO:0000256" key="13">
    <source>
        <dbReference type="ARBA" id="ARBA00022782"/>
    </source>
</evidence>
<keyword evidence="16 21" id="KW-0472">Membrane</keyword>
<evidence type="ECO:0000259" key="24">
    <source>
        <dbReference type="PROSITE" id="PS50026"/>
    </source>
</evidence>
<dbReference type="GO" id="GO:0048666">
    <property type="term" value="P:neuron development"/>
    <property type="evidence" value="ECO:0007669"/>
    <property type="project" value="UniProtKB-ARBA"/>
</dbReference>
<dbReference type="Pfam" id="PF21700">
    <property type="entry name" value="EGF_DL_JAG"/>
    <property type="match status" value="1"/>
</dbReference>
<feature type="domain" description="EGF-like" evidence="24">
    <location>
        <begin position="482"/>
        <end position="518"/>
    </location>
</feature>
<dbReference type="PROSITE" id="PS01187">
    <property type="entry name" value="EGF_CA"/>
    <property type="match status" value="2"/>
</dbReference>
<evidence type="ECO:0000256" key="23">
    <source>
        <dbReference type="SAM" id="SignalP"/>
    </source>
</evidence>
<dbReference type="InterPro" id="IPR000152">
    <property type="entry name" value="EGF-type_Asp/Asn_hydroxyl_site"/>
</dbReference>
<dbReference type="Gene3D" id="2.10.25.140">
    <property type="match status" value="1"/>
</dbReference>
<feature type="domain" description="EGF-like" evidence="24">
    <location>
        <begin position="290"/>
        <end position="328"/>
    </location>
</feature>
<dbReference type="FunFam" id="2.10.25.10:FF:000565">
    <property type="entry name" value="Predicted protein"/>
    <property type="match status" value="1"/>
</dbReference>
<organism evidence="26">
    <name type="scientific">Euprymna scolopes</name>
    <name type="common">Hawaiian bobtail squid</name>
    <dbReference type="NCBI Taxonomy" id="6613"/>
    <lineage>
        <taxon>Eukaryota</taxon>
        <taxon>Metazoa</taxon>
        <taxon>Spiralia</taxon>
        <taxon>Lophotrochozoa</taxon>
        <taxon>Mollusca</taxon>
        <taxon>Cephalopoda</taxon>
        <taxon>Coleoidea</taxon>
        <taxon>Decapodiformes</taxon>
        <taxon>Sepiida</taxon>
        <taxon>Sepiolidae</taxon>
        <taxon>Sepiolinae</taxon>
        <taxon>Euprymna</taxon>
    </lineage>
</organism>
<keyword evidence="8 19" id="KW-0245">EGF-like domain</keyword>
<dbReference type="InterPro" id="IPR001774">
    <property type="entry name" value="DSL"/>
</dbReference>
<dbReference type="EMBL" id="DQ351542">
    <property type="protein sequence ID" value="ABD16193.1"/>
    <property type="molecule type" value="mRNA"/>
</dbReference>
<dbReference type="Pfam" id="PF00008">
    <property type="entry name" value="EGF"/>
    <property type="match status" value="7"/>
</dbReference>
<dbReference type="GO" id="GO:0005509">
    <property type="term" value="F:calcium ion binding"/>
    <property type="evidence" value="ECO:0007669"/>
    <property type="project" value="InterPro"/>
</dbReference>
<dbReference type="InterPro" id="IPR009030">
    <property type="entry name" value="Growth_fac_rcpt_cys_sf"/>
</dbReference>
<evidence type="ECO:0000256" key="18">
    <source>
        <dbReference type="ARBA" id="ARBA00023180"/>
    </source>
</evidence>
<dbReference type="InterPro" id="IPR000742">
    <property type="entry name" value="EGF"/>
</dbReference>
<dbReference type="AlphaFoldDB" id="A2SVS3"/>
<dbReference type="Pfam" id="PF01414">
    <property type="entry name" value="DSL"/>
    <property type="match status" value="1"/>
</dbReference>
<evidence type="ECO:0000256" key="2">
    <source>
        <dbReference type="ARBA" id="ARBA00004496"/>
    </source>
</evidence>
<dbReference type="GO" id="GO:0003002">
    <property type="term" value="P:regionalization"/>
    <property type="evidence" value="ECO:0007669"/>
    <property type="project" value="UniProtKB-ARBA"/>
</dbReference>
<dbReference type="GO" id="GO:0016324">
    <property type="term" value="C:apical plasma membrane"/>
    <property type="evidence" value="ECO:0007669"/>
    <property type="project" value="UniProtKB-SubCell"/>
</dbReference>
<feature type="chain" id="PRO_5002646022" description="Delta-like protein" evidence="23">
    <location>
        <begin position="24"/>
        <end position="701"/>
    </location>
</feature>
<feature type="disulfide bond" evidence="19">
    <location>
        <begin position="470"/>
        <end position="479"/>
    </location>
</feature>
<dbReference type="SMART" id="SM00181">
    <property type="entry name" value="EGF"/>
    <property type="match status" value="9"/>
</dbReference>
<feature type="disulfide bond" evidence="19">
    <location>
        <begin position="524"/>
        <end position="534"/>
    </location>
</feature>
<evidence type="ECO:0000256" key="15">
    <source>
        <dbReference type="ARBA" id="ARBA00022989"/>
    </source>
</evidence>
<comment type="function">
    <text evidence="21">Putative Notch ligand involved in the mediation of Notch signaling.</text>
</comment>
<keyword evidence="5" id="KW-1003">Cell membrane</keyword>
<feature type="domain" description="DSL" evidence="25">
    <location>
        <begin position="179"/>
        <end position="223"/>
    </location>
</feature>
<dbReference type="PANTHER" id="PTHR24033:SF151">
    <property type="entry name" value="NOTCH 2"/>
    <property type="match status" value="1"/>
</dbReference>
<evidence type="ECO:0000256" key="3">
    <source>
        <dbReference type="ARBA" id="ARBA00004613"/>
    </source>
</evidence>
<dbReference type="PROSITE" id="PS00022">
    <property type="entry name" value="EGF_1"/>
    <property type="match status" value="8"/>
</dbReference>
<feature type="disulfide bond" evidence="20">
    <location>
        <begin position="194"/>
        <end position="206"/>
    </location>
</feature>
<keyword evidence="13" id="KW-0221">Differentiation</keyword>
<feature type="disulfide bond" evidence="20">
    <location>
        <begin position="214"/>
        <end position="223"/>
    </location>
</feature>
<dbReference type="PRINTS" id="PR00010">
    <property type="entry name" value="EGFBLOOD"/>
</dbReference>
<evidence type="ECO:0000256" key="4">
    <source>
        <dbReference type="ARBA" id="ARBA00022473"/>
    </source>
</evidence>
<dbReference type="GO" id="GO:0080090">
    <property type="term" value="P:regulation of primary metabolic process"/>
    <property type="evidence" value="ECO:0007669"/>
    <property type="project" value="UniProtKB-ARBA"/>
</dbReference>
<comment type="subcellular location">
    <subcellularLocation>
        <location evidence="1">Apical cell membrane</location>
        <topology evidence="1">Single-pass type I membrane protein</topology>
    </subcellularLocation>
    <subcellularLocation>
        <location evidence="2">Cytoplasm</location>
    </subcellularLocation>
    <subcellularLocation>
        <location evidence="21">Membrane</location>
        <topology evidence="21">Single-pass type I membrane protein</topology>
    </subcellularLocation>
    <subcellularLocation>
        <location evidence="3">Secreted</location>
    </subcellularLocation>
</comment>
<evidence type="ECO:0000256" key="21">
    <source>
        <dbReference type="RuleBase" id="RU280815"/>
    </source>
</evidence>
<evidence type="ECO:0000256" key="14">
    <source>
        <dbReference type="ARBA" id="ARBA00022837"/>
    </source>
</evidence>
<dbReference type="PROSITE" id="PS00010">
    <property type="entry name" value="ASX_HYDROXYL"/>
    <property type="match status" value="6"/>
</dbReference>
<dbReference type="FunFam" id="2.10.25.10:FF:000018">
    <property type="entry name" value="Delta-like 1"/>
    <property type="match status" value="1"/>
</dbReference>
<dbReference type="GO" id="GO:0000902">
    <property type="term" value="P:cell morphogenesis"/>
    <property type="evidence" value="ECO:0007669"/>
    <property type="project" value="UniProtKB-ARBA"/>
</dbReference>
<protein>
    <recommendedName>
        <fullName evidence="21">Delta-like protein</fullName>
    </recommendedName>
</protein>
<evidence type="ECO:0000256" key="7">
    <source>
        <dbReference type="ARBA" id="ARBA00022525"/>
    </source>
</evidence>
<evidence type="ECO:0000256" key="6">
    <source>
        <dbReference type="ARBA" id="ARBA00022490"/>
    </source>
</evidence>
<dbReference type="PROSITE" id="PS50026">
    <property type="entry name" value="EGF_3"/>
    <property type="match status" value="7"/>
</dbReference>
<dbReference type="Pfam" id="PF07657">
    <property type="entry name" value="MNNL"/>
    <property type="match status" value="1"/>
</dbReference>
<keyword evidence="10 21" id="KW-0812">Transmembrane</keyword>
<dbReference type="SMART" id="SM00051">
    <property type="entry name" value="DSL"/>
    <property type="match status" value="1"/>
</dbReference>